<dbReference type="GO" id="GO:0016020">
    <property type="term" value="C:membrane"/>
    <property type="evidence" value="ECO:0007669"/>
    <property type="project" value="TreeGrafter"/>
</dbReference>
<dbReference type="Proteomes" id="UP001162156">
    <property type="component" value="Unassembled WGS sequence"/>
</dbReference>
<keyword evidence="3" id="KW-1185">Reference proteome</keyword>
<dbReference type="CDD" id="cd00170">
    <property type="entry name" value="SEC14"/>
    <property type="match status" value="1"/>
</dbReference>
<dbReference type="PROSITE" id="PS50191">
    <property type="entry name" value="CRAL_TRIO"/>
    <property type="match status" value="1"/>
</dbReference>
<dbReference type="InterPro" id="IPR001251">
    <property type="entry name" value="CRAL-TRIO_dom"/>
</dbReference>
<evidence type="ECO:0000259" key="1">
    <source>
        <dbReference type="PROSITE" id="PS50191"/>
    </source>
</evidence>
<dbReference type="Gene3D" id="1.20.5.1200">
    <property type="entry name" value="Alpha-tocopherol transfer"/>
    <property type="match status" value="1"/>
</dbReference>
<dbReference type="GO" id="GO:1902936">
    <property type="term" value="F:phosphatidylinositol bisphosphate binding"/>
    <property type="evidence" value="ECO:0007669"/>
    <property type="project" value="TreeGrafter"/>
</dbReference>
<dbReference type="PANTHER" id="PTHR10174">
    <property type="entry name" value="ALPHA-TOCOPHEROL TRANSFER PROTEIN-RELATED"/>
    <property type="match status" value="1"/>
</dbReference>
<feature type="domain" description="CRAL-TRIO" evidence="1">
    <location>
        <begin position="47"/>
        <end position="194"/>
    </location>
</feature>
<dbReference type="SUPFAM" id="SSF52087">
    <property type="entry name" value="CRAL/TRIO domain"/>
    <property type="match status" value="1"/>
</dbReference>
<evidence type="ECO:0000313" key="3">
    <source>
        <dbReference type="Proteomes" id="UP001162156"/>
    </source>
</evidence>
<evidence type="ECO:0000313" key="2">
    <source>
        <dbReference type="EMBL" id="KAJ8960653.1"/>
    </source>
</evidence>
<proteinExistence type="predicted"/>
<dbReference type="Pfam" id="PF00650">
    <property type="entry name" value="CRAL_TRIO"/>
    <property type="match status" value="1"/>
</dbReference>
<protein>
    <recommendedName>
        <fullName evidence="1">CRAL-TRIO domain-containing protein</fullName>
    </recommendedName>
</protein>
<accession>A0AAV8Z937</accession>
<organism evidence="2 3">
    <name type="scientific">Rhamnusium bicolor</name>
    <dbReference type="NCBI Taxonomy" id="1586634"/>
    <lineage>
        <taxon>Eukaryota</taxon>
        <taxon>Metazoa</taxon>
        <taxon>Ecdysozoa</taxon>
        <taxon>Arthropoda</taxon>
        <taxon>Hexapoda</taxon>
        <taxon>Insecta</taxon>
        <taxon>Pterygota</taxon>
        <taxon>Neoptera</taxon>
        <taxon>Endopterygota</taxon>
        <taxon>Coleoptera</taxon>
        <taxon>Polyphaga</taxon>
        <taxon>Cucujiformia</taxon>
        <taxon>Chrysomeloidea</taxon>
        <taxon>Cerambycidae</taxon>
        <taxon>Lepturinae</taxon>
        <taxon>Rhagiini</taxon>
        <taxon>Rhamnusium</taxon>
    </lineage>
</organism>
<dbReference type="AlphaFoldDB" id="A0AAV8Z937"/>
<dbReference type="InterPro" id="IPR036865">
    <property type="entry name" value="CRAL-TRIO_dom_sf"/>
</dbReference>
<sequence length="194" mass="22826">MLERFHPQTAFKMMRRFYKFKVKHPKYGINITPHSVRQVFDTEVFCFLPTRTASGARIMIINCGTKWNPKEVKIEDMFRGIMVAIEIAMLEPKTQLGGVHVIIDLSGLSLVHVYQFSPHIAKLIIDWVQECAPVRLKGIHLINQPYIFNLLFQMFRPFLGEKLKKCVSQFYYFFKLKLRNTTSCYSCWQIPFPN</sequence>
<dbReference type="PANTHER" id="PTHR10174:SF220">
    <property type="entry name" value="LD41874P"/>
    <property type="match status" value="1"/>
</dbReference>
<gene>
    <name evidence="2" type="ORF">NQ314_006045</name>
</gene>
<reference evidence="2" key="1">
    <citation type="journal article" date="2023" name="Insect Mol. Biol.">
        <title>Genome sequencing provides insights into the evolution of gene families encoding plant cell wall-degrading enzymes in longhorned beetles.</title>
        <authorList>
            <person name="Shin N.R."/>
            <person name="Okamura Y."/>
            <person name="Kirsch R."/>
            <person name="Pauchet Y."/>
        </authorList>
    </citation>
    <scope>NUCLEOTIDE SEQUENCE</scope>
    <source>
        <strain evidence="2">RBIC_L_NR</strain>
    </source>
</reference>
<dbReference type="EMBL" id="JANEYF010001640">
    <property type="protein sequence ID" value="KAJ8960653.1"/>
    <property type="molecule type" value="Genomic_DNA"/>
</dbReference>
<comment type="caution">
    <text evidence="2">The sequence shown here is derived from an EMBL/GenBank/DDBJ whole genome shotgun (WGS) entry which is preliminary data.</text>
</comment>
<dbReference type="Gene3D" id="3.40.525.10">
    <property type="entry name" value="CRAL-TRIO lipid binding domain"/>
    <property type="match status" value="1"/>
</dbReference>
<name>A0AAV8Z937_9CUCU</name>